<comment type="function">
    <text evidence="19 20">Catalyzes the last two sequential reactions in the de novo biosynthetic pathway for UDP-N-acetylglucosamine (UDP-GlcNAc). The C-terminal domain catalyzes the transfer of acetyl group from acetyl coenzyme A to glucosamine-1-phosphate (GlcN-1-P) to produce N-acetylglucosamine-1-phosphate (GlcNAc-1-P), which is converted into UDP-GlcNAc by the transfer of uridine 5-monophosphate (from uridine 5-triphosphate), a reaction catalyzed by the N-terminal domain.</text>
</comment>
<feature type="binding site" evidence="20">
    <location>
        <position position="366"/>
    </location>
    <ligand>
        <name>UDP-N-acetyl-alpha-D-glucosamine</name>
        <dbReference type="ChEBI" id="CHEBI:57705"/>
    </ligand>
</feature>
<evidence type="ECO:0000256" key="1">
    <source>
        <dbReference type="ARBA" id="ARBA00004496"/>
    </source>
</evidence>
<evidence type="ECO:0000256" key="4">
    <source>
        <dbReference type="ARBA" id="ARBA00007707"/>
    </source>
</evidence>
<comment type="pathway">
    <text evidence="20">Bacterial outer membrane biogenesis; LPS lipid A biosynthesis.</text>
</comment>
<comment type="subunit">
    <text evidence="20">Homotrimer.</text>
</comment>
<feature type="domain" description="Nucleotidyl transferase" evidence="21">
    <location>
        <begin position="6"/>
        <end position="252"/>
    </location>
</feature>
<feature type="binding site" evidence="20">
    <location>
        <position position="103"/>
    </location>
    <ligand>
        <name>Mg(2+)</name>
        <dbReference type="ChEBI" id="CHEBI:18420"/>
    </ligand>
</feature>
<evidence type="ECO:0000259" key="21">
    <source>
        <dbReference type="Pfam" id="PF00483"/>
    </source>
</evidence>
<comment type="caution">
    <text evidence="20">Lacks conserved residue(s) required for the propagation of feature annotation.</text>
</comment>
<dbReference type="UniPathway" id="UPA00973"/>
<feature type="binding site" evidence="20">
    <location>
        <begin position="9"/>
        <end position="12"/>
    </location>
    <ligand>
        <name>UDP-N-acetyl-alpha-D-glucosamine</name>
        <dbReference type="ChEBI" id="CHEBI:57705"/>
    </ligand>
</feature>
<evidence type="ECO:0000256" key="14">
    <source>
        <dbReference type="ARBA" id="ARBA00023268"/>
    </source>
</evidence>
<feature type="binding site" evidence="20">
    <location>
        <position position="228"/>
    </location>
    <ligand>
        <name>UDP-N-acetyl-alpha-D-glucosamine</name>
        <dbReference type="ChEBI" id="CHEBI:57705"/>
    </ligand>
</feature>
<comment type="subcellular location">
    <subcellularLocation>
        <location evidence="1 20">Cytoplasm</location>
    </subcellularLocation>
</comment>
<dbReference type="InterPro" id="IPR050065">
    <property type="entry name" value="GlmU-like"/>
</dbReference>
<evidence type="ECO:0000256" key="16">
    <source>
        <dbReference type="ARBA" id="ARBA00023316"/>
    </source>
</evidence>
<dbReference type="InterPro" id="IPR056729">
    <property type="entry name" value="GMPPB_C"/>
</dbReference>
<feature type="binding site" evidence="20">
    <location>
        <position position="155"/>
    </location>
    <ligand>
        <name>UDP-N-acetyl-alpha-D-glucosamine</name>
        <dbReference type="ChEBI" id="CHEBI:57705"/>
    </ligand>
</feature>
<feature type="region of interest" description="Linker" evidence="20">
    <location>
        <begin position="231"/>
        <end position="251"/>
    </location>
</feature>
<comment type="catalytic activity">
    <reaction evidence="17 20">
        <text>alpha-D-glucosamine 1-phosphate + acetyl-CoA = N-acetyl-alpha-D-glucosamine 1-phosphate + CoA + H(+)</text>
        <dbReference type="Rhea" id="RHEA:13725"/>
        <dbReference type="ChEBI" id="CHEBI:15378"/>
        <dbReference type="ChEBI" id="CHEBI:57287"/>
        <dbReference type="ChEBI" id="CHEBI:57288"/>
        <dbReference type="ChEBI" id="CHEBI:57776"/>
        <dbReference type="ChEBI" id="CHEBI:58516"/>
        <dbReference type="EC" id="2.3.1.157"/>
    </reaction>
</comment>
<evidence type="ECO:0000256" key="2">
    <source>
        <dbReference type="ARBA" id="ARBA00005166"/>
    </source>
</evidence>
<feature type="region of interest" description="Pyrophosphorylase" evidence="20">
    <location>
        <begin position="1"/>
        <end position="230"/>
    </location>
</feature>
<feature type="binding site" evidence="20">
    <location>
        <position position="140"/>
    </location>
    <ligand>
        <name>UDP-N-acetyl-alpha-D-glucosamine</name>
        <dbReference type="ChEBI" id="CHEBI:57705"/>
    </ligand>
</feature>
<feature type="domain" description="Mannose-1-phosphate guanyltransferase C-terminal" evidence="22">
    <location>
        <begin position="266"/>
        <end position="355"/>
    </location>
</feature>
<dbReference type="InterPro" id="IPR001451">
    <property type="entry name" value="Hexapep"/>
</dbReference>
<dbReference type="GO" id="GO:0009245">
    <property type="term" value="P:lipid A biosynthetic process"/>
    <property type="evidence" value="ECO:0007669"/>
    <property type="project" value="UniProtKB-UniRule"/>
</dbReference>
<sequence length="456" mass="48854">MGKRAVIVLAAGKGTRMRSNRPKVLHEVAGQPLVMHVLDAVETCDVQTPVVVIGHGGDAVQACLGDRAQVAWQQEQLGTGHAVMMARTLIPDDVTTVMVLCGDTPLLRGATLADLWQTHEQSGAMATVLTAVVPEPTGYGRMVRDDQGHVVAIVEEKDATPEQKAITEINSGTYCFERAALWTALDEIRPVNAQGEYYLTDVLAIFRDRGGVVGAHIVQDTQEILGINSRRQLAEAEQVMQERLRQYWMDAGVTMLDPSSVWLSADVRIGKDTVIYPQTMLEGQTVIGEDCTVGPLTRIRDSVIANGVVIQNSVVLGSQVADGCSIGPFAYLRPGTELAEDVKVGDFVEVKKSRIGAGSKLPHLSYVGDAVLGTGVNIGAGTITCNYDGENKWLTTIDDGAFVGSNTNLVAPVHVGARAIIGAGSTITKDVPPEALAIERAPQRNVDGFRNRTKKQ</sequence>
<dbReference type="GO" id="GO:0009252">
    <property type="term" value="P:peptidoglycan biosynthetic process"/>
    <property type="evidence" value="ECO:0007669"/>
    <property type="project" value="UniProtKB-UniRule"/>
</dbReference>
<dbReference type="AlphaFoldDB" id="A0A4R2SB85"/>
<keyword evidence="15 20" id="KW-0012">Acyltransferase</keyword>
<evidence type="ECO:0000256" key="17">
    <source>
        <dbReference type="ARBA" id="ARBA00048247"/>
    </source>
</evidence>
<evidence type="ECO:0000256" key="20">
    <source>
        <dbReference type="HAMAP-Rule" id="MF_01631"/>
    </source>
</evidence>
<evidence type="ECO:0000256" key="12">
    <source>
        <dbReference type="ARBA" id="ARBA00022960"/>
    </source>
</evidence>
<gene>
    <name evidence="20" type="primary">glmU</name>
    <name evidence="23" type="ORF">EDD73_10386</name>
</gene>
<dbReference type="GO" id="GO:0000902">
    <property type="term" value="P:cell morphogenesis"/>
    <property type="evidence" value="ECO:0007669"/>
    <property type="project" value="UniProtKB-UniRule"/>
</dbReference>
<proteinExistence type="inferred from homology"/>
<keyword evidence="24" id="KW-1185">Reference proteome</keyword>
<comment type="pathway">
    <text evidence="2 20">Nucleotide-sugar biosynthesis; UDP-N-acetyl-alpha-D-glucosamine biosynthesis; N-acetyl-alpha-D-glucosamine 1-phosphate from alpha-D-glucosamine 6-phosphate (route II): step 2/2.</text>
</comment>
<evidence type="ECO:0000256" key="19">
    <source>
        <dbReference type="ARBA" id="ARBA00049628"/>
    </source>
</evidence>
<keyword evidence="7 20" id="KW-0808">Transferase</keyword>
<keyword evidence="10 20" id="KW-0677">Repeat</keyword>
<keyword evidence="12 20" id="KW-0133">Cell shape</keyword>
<dbReference type="NCBIfam" id="NF010934">
    <property type="entry name" value="PRK14354.1"/>
    <property type="match status" value="1"/>
</dbReference>
<dbReference type="Pfam" id="PF00132">
    <property type="entry name" value="Hexapep"/>
    <property type="match status" value="1"/>
</dbReference>
<feature type="binding site" evidence="20">
    <location>
        <position position="351"/>
    </location>
    <ligand>
        <name>UDP-N-acetyl-alpha-D-glucosamine</name>
        <dbReference type="ChEBI" id="CHEBI:57705"/>
    </ligand>
</feature>
<dbReference type="Gene3D" id="3.90.550.10">
    <property type="entry name" value="Spore Coat Polysaccharide Biosynthesis Protein SpsA, Chain A"/>
    <property type="match status" value="1"/>
</dbReference>
<evidence type="ECO:0000256" key="9">
    <source>
        <dbReference type="ARBA" id="ARBA00022723"/>
    </source>
</evidence>
<evidence type="ECO:0000256" key="8">
    <source>
        <dbReference type="ARBA" id="ARBA00022695"/>
    </source>
</evidence>
<evidence type="ECO:0000256" key="5">
    <source>
        <dbReference type="ARBA" id="ARBA00007947"/>
    </source>
</evidence>
<evidence type="ECO:0000313" key="24">
    <source>
        <dbReference type="Proteomes" id="UP000294813"/>
    </source>
</evidence>
<dbReference type="EC" id="2.3.1.157" evidence="20"/>
<dbReference type="RefSeq" id="WP_131918051.1">
    <property type="nucleotide sequence ID" value="NZ_JAOQNU010000003.1"/>
</dbReference>
<comment type="cofactor">
    <cofactor evidence="20">
        <name>Mg(2+)</name>
        <dbReference type="ChEBI" id="CHEBI:18420"/>
    </cofactor>
    <text evidence="20">Binds 1 Mg(2+) ion per subunit.</text>
</comment>
<keyword evidence="11 20" id="KW-0460">Magnesium</keyword>
<dbReference type="Gene3D" id="2.160.10.10">
    <property type="entry name" value="Hexapeptide repeat proteins"/>
    <property type="match status" value="1"/>
</dbReference>
<feature type="binding site" evidence="20">
    <location>
        <position position="440"/>
    </location>
    <ligand>
        <name>acetyl-CoA</name>
        <dbReference type="ChEBI" id="CHEBI:57288"/>
    </ligand>
</feature>
<dbReference type="GO" id="GO:0006048">
    <property type="term" value="P:UDP-N-acetylglucosamine biosynthetic process"/>
    <property type="evidence" value="ECO:0007669"/>
    <property type="project" value="UniProtKB-UniPathway"/>
</dbReference>
<feature type="binding site" evidence="20">
    <location>
        <position position="170"/>
    </location>
    <ligand>
        <name>UDP-N-acetyl-alpha-D-glucosamine</name>
        <dbReference type="ChEBI" id="CHEBI:57705"/>
    </ligand>
</feature>
<dbReference type="Pfam" id="PF00483">
    <property type="entry name" value="NTP_transferase"/>
    <property type="match status" value="1"/>
</dbReference>
<keyword evidence="13 20" id="KW-0573">Peptidoglycan synthesis</keyword>
<protein>
    <recommendedName>
        <fullName evidence="20">Bifunctional protein GlmU</fullName>
    </recommendedName>
    <domain>
        <recommendedName>
            <fullName evidence="20">UDP-N-acetylglucosamine pyrophosphorylase</fullName>
            <ecNumber evidence="20">2.7.7.23</ecNumber>
        </recommendedName>
        <alternativeName>
            <fullName evidence="20">N-acetylglucosamine-1-phosphate uridyltransferase</fullName>
        </alternativeName>
    </domain>
    <domain>
        <recommendedName>
            <fullName evidence="20">Glucosamine-1-phosphate N-acetyltransferase</fullName>
            <ecNumber evidence="20">2.3.1.157</ecNumber>
        </recommendedName>
    </domain>
</protein>
<comment type="pathway">
    <text evidence="3 20">Nucleotide-sugar biosynthesis; UDP-N-acetyl-alpha-D-glucosamine biosynthesis; UDP-N-acetyl-alpha-D-glucosamine from N-acetyl-alpha-D-glucosamine 1-phosphate: step 1/1.</text>
</comment>
<feature type="binding site" evidence="20">
    <location>
        <position position="333"/>
    </location>
    <ligand>
        <name>UDP-N-acetyl-alpha-D-glucosamine</name>
        <dbReference type="ChEBI" id="CHEBI:57705"/>
    </ligand>
</feature>
<dbReference type="InterPro" id="IPR029044">
    <property type="entry name" value="Nucleotide-diphossugar_trans"/>
</dbReference>
<organism evidence="23 24">
    <name type="scientific">Heliophilum fasciatum</name>
    <dbReference type="NCBI Taxonomy" id="35700"/>
    <lineage>
        <taxon>Bacteria</taxon>
        <taxon>Bacillati</taxon>
        <taxon>Bacillota</taxon>
        <taxon>Clostridia</taxon>
        <taxon>Eubacteriales</taxon>
        <taxon>Heliobacteriaceae</taxon>
        <taxon>Heliophilum</taxon>
    </lineage>
</organism>
<keyword evidence="6 20" id="KW-0963">Cytoplasm</keyword>
<feature type="binding site" evidence="20">
    <location>
        <position position="228"/>
    </location>
    <ligand>
        <name>Mg(2+)</name>
        <dbReference type="ChEBI" id="CHEBI:18420"/>
    </ligand>
</feature>
<dbReference type="CDD" id="cd02540">
    <property type="entry name" value="GT2_GlmU_N_bac"/>
    <property type="match status" value="1"/>
</dbReference>
<name>A0A4R2SB85_9FIRM</name>
<feature type="active site" description="Proton acceptor" evidence="20">
    <location>
        <position position="363"/>
    </location>
</feature>
<comment type="caution">
    <text evidence="23">The sequence shown here is derived from an EMBL/GenBank/DDBJ whole genome shotgun (WGS) entry which is preliminary data.</text>
</comment>
<feature type="binding site" evidence="20">
    <location>
        <position position="23"/>
    </location>
    <ligand>
        <name>UDP-N-acetyl-alpha-D-glucosamine</name>
        <dbReference type="ChEBI" id="CHEBI:57705"/>
    </ligand>
</feature>
<accession>A0A4R2SB85</accession>
<dbReference type="OrthoDB" id="9775031at2"/>
<evidence type="ECO:0000259" key="22">
    <source>
        <dbReference type="Pfam" id="PF25087"/>
    </source>
</evidence>
<dbReference type="GO" id="GO:0003977">
    <property type="term" value="F:UDP-N-acetylglucosamine diphosphorylase activity"/>
    <property type="evidence" value="ECO:0007669"/>
    <property type="project" value="UniProtKB-UniRule"/>
</dbReference>
<dbReference type="NCBIfam" id="TIGR01173">
    <property type="entry name" value="glmU"/>
    <property type="match status" value="1"/>
</dbReference>
<dbReference type="GO" id="GO:0000287">
    <property type="term" value="F:magnesium ion binding"/>
    <property type="evidence" value="ECO:0007669"/>
    <property type="project" value="UniProtKB-UniRule"/>
</dbReference>
<comment type="similarity">
    <text evidence="4 20">In the C-terminal section; belongs to the transferase hexapeptide repeat family.</text>
</comment>
<evidence type="ECO:0000313" key="23">
    <source>
        <dbReference type="EMBL" id="TCP68455.1"/>
    </source>
</evidence>
<feature type="region of interest" description="N-acetyltransferase" evidence="20">
    <location>
        <begin position="252"/>
        <end position="456"/>
    </location>
</feature>
<evidence type="ECO:0000256" key="10">
    <source>
        <dbReference type="ARBA" id="ARBA00022737"/>
    </source>
</evidence>
<dbReference type="InterPro" id="IPR011004">
    <property type="entry name" value="Trimer_LpxA-like_sf"/>
</dbReference>
<dbReference type="GO" id="GO:0005737">
    <property type="term" value="C:cytoplasm"/>
    <property type="evidence" value="ECO:0007669"/>
    <property type="project" value="UniProtKB-SubCell"/>
</dbReference>
<evidence type="ECO:0000256" key="6">
    <source>
        <dbReference type="ARBA" id="ARBA00022490"/>
    </source>
</evidence>
<evidence type="ECO:0000256" key="3">
    <source>
        <dbReference type="ARBA" id="ARBA00005208"/>
    </source>
</evidence>
<keyword evidence="9 20" id="KW-0479">Metal-binding</keyword>
<evidence type="ECO:0000256" key="7">
    <source>
        <dbReference type="ARBA" id="ARBA00022679"/>
    </source>
</evidence>
<dbReference type="GO" id="GO:0008360">
    <property type="term" value="P:regulation of cell shape"/>
    <property type="evidence" value="ECO:0007669"/>
    <property type="project" value="UniProtKB-KW"/>
</dbReference>
<dbReference type="InterPro" id="IPR018357">
    <property type="entry name" value="Hexapep_transf_CS"/>
</dbReference>
<evidence type="ECO:0000256" key="11">
    <source>
        <dbReference type="ARBA" id="ARBA00022842"/>
    </source>
</evidence>
<feature type="binding site" evidence="20">
    <location>
        <position position="377"/>
    </location>
    <ligand>
        <name>UDP-N-acetyl-alpha-D-glucosamine</name>
        <dbReference type="ChEBI" id="CHEBI:57705"/>
    </ligand>
</feature>
<dbReference type="PANTHER" id="PTHR43584:SF3">
    <property type="entry name" value="BIFUNCTIONAL PROTEIN GLMU"/>
    <property type="match status" value="1"/>
</dbReference>
<keyword evidence="14 20" id="KW-0511">Multifunctional enzyme</keyword>
<dbReference type="PANTHER" id="PTHR43584">
    <property type="entry name" value="NUCLEOTIDYL TRANSFERASE"/>
    <property type="match status" value="1"/>
</dbReference>
<dbReference type="EC" id="2.7.7.23" evidence="20"/>
<feature type="binding site" evidence="20">
    <location>
        <position position="380"/>
    </location>
    <ligand>
        <name>acetyl-CoA</name>
        <dbReference type="ChEBI" id="CHEBI:57288"/>
    </ligand>
</feature>
<dbReference type="CDD" id="cd03353">
    <property type="entry name" value="LbH_GlmU_C"/>
    <property type="match status" value="1"/>
</dbReference>
<keyword evidence="16 20" id="KW-0961">Cell wall biogenesis/degradation</keyword>
<dbReference type="GO" id="GO:0016020">
    <property type="term" value="C:membrane"/>
    <property type="evidence" value="ECO:0007669"/>
    <property type="project" value="GOC"/>
</dbReference>
<dbReference type="Proteomes" id="UP000294813">
    <property type="component" value="Unassembled WGS sequence"/>
</dbReference>
<dbReference type="InterPro" id="IPR038009">
    <property type="entry name" value="GlmU_C_LbH"/>
</dbReference>
<comment type="catalytic activity">
    <reaction evidence="18 20">
        <text>N-acetyl-alpha-D-glucosamine 1-phosphate + UTP + H(+) = UDP-N-acetyl-alpha-D-glucosamine + diphosphate</text>
        <dbReference type="Rhea" id="RHEA:13509"/>
        <dbReference type="ChEBI" id="CHEBI:15378"/>
        <dbReference type="ChEBI" id="CHEBI:33019"/>
        <dbReference type="ChEBI" id="CHEBI:46398"/>
        <dbReference type="ChEBI" id="CHEBI:57705"/>
        <dbReference type="ChEBI" id="CHEBI:57776"/>
        <dbReference type="EC" id="2.7.7.23"/>
    </reaction>
</comment>
<dbReference type="InterPro" id="IPR005882">
    <property type="entry name" value="Bifunctional_GlmU"/>
</dbReference>
<dbReference type="GO" id="GO:0019134">
    <property type="term" value="F:glucosamine-1-phosphate N-acetyltransferase activity"/>
    <property type="evidence" value="ECO:0007669"/>
    <property type="project" value="UniProtKB-UniRule"/>
</dbReference>
<feature type="binding site" evidence="20">
    <location>
        <position position="423"/>
    </location>
    <ligand>
        <name>acetyl-CoA</name>
        <dbReference type="ChEBI" id="CHEBI:57288"/>
    </ligand>
</feature>
<evidence type="ECO:0000256" key="15">
    <source>
        <dbReference type="ARBA" id="ARBA00023315"/>
    </source>
</evidence>
<evidence type="ECO:0000256" key="18">
    <source>
        <dbReference type="ARBA" id="ARBA00048493"/>
    </source>
</evidence>
<dbReference type="UniPathway" id="UPA00113">
    <property type="reaction ID" value="UER00532"/>
</dbReference>
<feature type="binding site" evidence="20">
    <location>
        <position position="405"/>
    </location>
    <ligand>
        <name>acetyl-CoA</name>
        <dbReference type="ChEBI" id="CHEBI:57288"/>
    </ligand>
</feature>
<dbReference type="HAMAP" id="MF_01631">
    <property type="entry name" value="GlmU"/>
    <property type="match status" value="1"/>
</dbReference>
<dbReference type="Pfam" id="PF25087">
    <property type="entry name" value="GMPPB_C"/>
    <property type="match status" value="1"/>
</dbReference>
<dbReference type="PROSITE" id="PS00101">
    <property type="entry name" value="HEXAPEP_TRANSFERASES"/>
    <property type="match status" value="1"/>
</dbReference>
<evidence type="ECO:0000256" key="13">
    <source>
        <dbReference type="ARBA" id="ARBA00022984"/>
    </source>
</evidence>
<dbReference type="SUPFAM" id="SSF53448">
    <property type="entry name" value="Nucleotide-diphospho-sugar transferases"/>
    <property type="match status" value="1"/>
</dbReference>
<dbReference type="InterPro" id="IPR005835">
    <property type="entry name" value="NTP_transferase_dom"/>
</dbReference>
<comment type="similarity">
    <text evidence="5 20">In the N-terminal section; belongs to the N-acetylglucosamine-1-phosphate uridyltransferase family.</text>
</comment>
<keyword evidence="8 20" id="KW-0548">Nucleotidyltransferase</keyword>
<feature type="binding site" evidence="20">
    <location>
        <begin position="386"/>
        <end position="387"/>
    </location>
    <ligand>
        <name>acetyl-CoA</name>
        <dbReference type="ChEBI" id="CHEBI:57288"/>
    </ligand>
</feature>
<dbReference type="GO" id="GO:0071555">
    <property type="term" value="P:cell wall organization"/>
    <property type="evidence" value="ECO:0007669"/>
    <property type="project" value="UniProtKB-KW"/>
</dbReference>
<dbReference type="SUPFAM" id="SSF51161">
    <property type="entry name" value="Trimeric LpxA-like enzymes"/>
    <property type="match status" value="1"/>
</dbReference>
<reference evidence="23 24" key="1">
    <citation type="submission" date="2019-03" db="EMBL/GenBank/DDBJ databases">
        <title>Genomic Encyclopedia of Type Strains, Phase IV (KMG-IV): sequencing the most valuable type-strain genomes for metagenomic binning, comparative biology and taxonomic classification.</title>
        <authorList>
            <person name="Goeker M."/>
        </authorList>
    </citation>
    <scope>NUCLEOTIDE SEQUENCE [LARGE SCALE GENOMIC DNA]</scope>
    <source>
        <strain evidence="23 24">DSM 11170</strain>
    </source>
</reference>
<dbReference type="EMBL" id="SLXT01000003">
    <property type="protein sequence ID" value="TCP68455.1"/>
    <property type="molecule type" value="Genomic_DNA"/>
</dbReference>
<feature type="binding site" evidence="20">
    <location>
        <position position="73"/>
    </location>
    <ligand>
        <name>UDP-N-acetyl-alpha-D-glucosamine</name>
        <dbReference type="ChEBI" id="CHEBI:57705"/>
    </ligand>
</feature>
<feature type="binding site" evidence="20">
    <location>
        <begin position="78"/>
        <end position="79"/>
    </location>
    <ligand>
        <name>UDP-N-acetyl-alpha-D-glucosamine</name>
        <dbReference type="ChEBI" id="CHEBI:57705"/>
    </ligand>
</feature>